<dbReference type="InterPro" id="IPR002575">
    <property type="entry name" value="Aminoglycoside_PTrfase"/>
</dbReference>
<evidence type="ECO:0000313" key="3">
    <source>
        <dbReference type="EMBL" id="GIE12817.1"/>
    </source>
</evidence>
<feature type="region of interest" description="Disordered" evidence="1">
    <location>
        <begin position="1"/>
        <end position="32"/>
    </location>
</feature>
<comment type="caution">
    <text evidence="3">The sequence shown here is derived from an EMBL/GenBank/DDBJ whole genome shotgun (WGS) entry which is preliminary data.</text>
</comment>
<dbReference type="Pfam" id="PF01636">
    <property type="entry name" value="APH"/>
    <property type="match status" value="1"/>
</dbReference>
<evidence type="ECO:0000313" key="4">
    <source>
        <dbReference type="Proteomes" id="UP000598174"/>
    </source>
</evidence>
<dbReference type="InterPro" id="IPR011009">
    <property type="entry name" value="Kinase-like_dom_sf"/>
</dbReference>
<accession>A0A919J3R7</accession>
<dbReference type="PANTHER" id="PTHR21310">
    <property type="entry name" value="AMINOGLYCOSIDE PHOSPHOTRANSFERASE-RELATED-RELATED"/>
    <property type="match status" value="1"/>
</dbReference>
<sequence>MPRGGHGTGGQKYDDGAQQDGGGAGWRVGDMVEHGPDGRAGIDVALVERLVAGQFPQWAGLPVAPVEVDGWDNRTYRLGTTMTVRLPTAEGYVAAVAKENEWLPRLAPQLPVAVPRILGQGQPGEGYPYPWSVRGWLAGETASRGRVADRAKFAASVAGFLRALQRCDTSGAPVAGRHSWYRGASPEHYDDETRRCLAALAGVVDTERATRVWEAALAAEWRGSPVWFHGDIAAGNLLVSGGELVAVIDFGTSGVGDPACDLVIAWTDFAGESRRVFRSEVAQDAGTWARARGWLLWKSLLVLSEILGTDPAQEAVQQRLITEVLTDHDSEADAGHDGRAH</sequence>
<dbReference type="EMBL" id="BOMM01000042">
    <property type="protein sequence ID" value="GIE12817.1"/>
    <property type="molecule type" value="Genomic_DNA"/>
</dbReference>
<protein>
    <submittedName>
        <fullName evidence="3">Aminoglycoside phosphotransferase</fullName>
    </submittedName>
</protein>
<gene>
    <name evidence="3" type="ORF">Afe05nite_46570</name>
</gene>
<organism evidence="3 4">
    <name type="scientific">Paractinoplanes ferrugineus</name>
    <dbReference type="NCBI Taxonomy" id="113564"/>
    <lineage>
        <taxon>Bacteria</taxon>
        <taxon>Bacillati</taxon>
        <taxon>Actinomycetota</taxon>
        <taxon>Actinomycetes</taxon>
        <taxon>Micromonosporales</taxon>
        <taxon>Micromonosporaceae</taxon>
        <taxon>Paractinoplanes</taxon>
    </lineage>
</organism>
<dbReference type="InterPro" id="IPR051678">
    <property type="entry name" value="AGP_Transferase"/>
</dbReference>
<feature type="compositionally biased region" description="Gly residues" evidence="1">
    <location>
        <begin position="1"/>
        <end position="10"/>
    </location>
</feature>
<name>A0A919J3R7_9ACTN</name>
<dbReference type="PANTHER" id="PTHR21310:SF42">
    <property type="entry name" value="BIFUNCTIONAL AAC_APH"/>
    <property type="match status" value="1"/>
</dbReference>
<dbReference type="SUPFAM" id="SSF56112">
    <property type="entry name" value="Protein kinase-like (PK-like)"/>
    <property type="match status" value="1"/>
</dbReference>
<reference evidence="3" key="1">
    <citation type="submission" date="2021-01" db="EMBL/GenBank/DDBJ databases">
        <title>Whole genome shotgun sequence of Actinoplanes ferrugineus NBRC 15555.</title>
        <authorList>
            <person name="Komaki H."/>
            <person name="Tamura T."/>
        </authorList>
    </citation>
    <scope>NUCLEOTIDE SEQUENCE</scope>
    <source>
        <strain evidence="3">NBRC 15555</strain>
    </source>
</reference>
<feature type="domain" description="Aminoglycoside phosphotransferase" evidence="2">
    <location>
        <begin position="69"/>
        <end position="294"/>
    </location>
</feature>
<proteinExistence type="predicted"/>
<dbReference type="CDD" id="cd05155">
    <property type="entry name" value="APH_ChoK_like_1"/>
    <property type="match status" value="1"/>
</dbReference>
<dbReference type="Proteomes" id="UP000598174">
    <property type="component" value="Unassembled WGS sequence"/>
</dbReference>
<evidence type="ECO:0000259" key="2">
    <source>
        <dbReference type="Pfam" id="PF01636"/>
    </source>
</evidence>
<dbReference type="AlphaFoldDB" id="A0A919J3R7"/>
<evidence type="ECO:0000256" key="1">
    <source>
        <dbReference type="SAM" id="MobiDB-lite"/>
    </source>
</evidence>
<dbReference type="Gene3D" id="3.30.200.20">
    <property type="entry name" value="Phosphorylase Kinase, domain 1"/>
    <property type="match status" value="1"/>
</dbReference>
<dbReference type="Gene3D" id="3.90.1200.10">
    <property type="match status" value="1"/>
</dbReference>
<keyword evidence="4" id="KW-1185">Reference proteome</keyword>